<dbReference type="SUPFAM" id="SSF56112">
    <property type="entry name" value="Protein kinase-like (PK-like)"/>
    <property type="match status" value="1"/>
</dbReference>
<evidence type="ECO:0000256" key="1">
    <source>
        <dbReference type="ARBA" id="ARBA00012513"/>
    </source>
</evidence>
<dbReference type="Proteomes" id="UP000019249">
    <property type="component" value="Unassembled WGS sequence"/>
</dbReference>
<dbReference type="PANTHER" id="PTHR43289:SF34">
    <property type="entry name" value="SERINE_THREONINE-PROTEIN KINASE YBDM-RELATED"/>
    <property type="match status" value="1"/>
</dbReference>
<dbReference type="InterPro" id="IPR005543">
    <property type="entry name" value="PASTA_dom"/>
</dbReference>
<dbReference type="Gene3D" id="3.30.10.20">
    <property type="match status" value="3"/>
</dbReference>
<dbReference type="CDD" id="cd06577">
    <property type="entry name" value="PASTA_pknB"/>
    <property type="match status" value="3"/>
</dbReference>
<dbReference type="Gene3D" id="3.30.200.20">
    <property type="entry name" value="Phosphorylase Kinase, domain 1"/>
    <property type="match status" value="1"/>
</dbReference>
<dbReference type="InterPro" id="IPR011009">
    <property type="entry name" value="Kinase-like_dom_sf"/>
</dbReference>
<dbReference type="Gene3D" id="2.60.40.2560">
    <property type="match status" value="1"/>
</dbReference>
<comment type="catalytic activity">
    <reaction evidence="7">
        <text>L-threonyl-[protein] + ATP = O-phospho-L-threonyl-[protein] + ADP + H(+)</text>
        <dbReference type="Rhea" id="RHEA:46608"/>
        <dbReference type="Rhea" id="RHEA-COMP:11060"/>
        <dbReference type="Rhea" id="RHEA-COMP:11605"/>
        <dbReference type="ChEBI" id="CHEBI:15378"/>
        <dbReference type="ChEBI" id="CHEBI:30013"/>
        <dbReference type="ChEBI" id="CHEBI:30616"/>
        <dbReference type="ChEBI" id="CHEBI:61977"/>
        <dbReference type="ChEBI" id="CHEBI:456216"/>
        <dbReference type="EC" id="2.7.11.1"/>
    </reaction>
</comment>
<keyword evidence="11" id="KW-1133">Transmembrane helix</keyword>
<feature type="domain" description="PASTA" evidence="13">
    <location>
        <begin position="371"/>
        <end position="438"/>
    </location>
</feature>
<feature type="transmembrane region" description="Helical" evidence="11">
    <location>
        <begin position="347"/>
        <end position="368"/>
    </location>
</feature>
<dbReference type="GO" id="GO:0016301">
    <property type="term" value="F:kinase activity"/>
    <property type="evidence" value="ECO:0007669"/>
    <property type="project" value="UniProtKB-KW"/>
</dbReference>
<dbReference type="Pfam" id="PF00069">
    <property type="entry name" value="Pkinase"/>
    <property type="match status" value="1"/>
</dbReference>
<feature type="domain" description="Protein kinase" evidence="12">
    <location>
        <begin position="11"/>
        <end position="271"/>
    </location>
</feature>
<dbReference type="PROSITE" id="PS00107">
    <property type="entry name" value="PROTEIN_KINASE_ATP"/>
    <property type="match status" value="1"/>
</dbReference>
<name>A0ABP3B0Q3_9LIST</name>
<evidence type="ECO:0000259" key="13">
    <source>
        <dbReference type="PROSITE" id="PS51178"/>
    </source>
</evidence>
<dbReference type="Pfam" id="PF03793">
    <property type="entry name" value="PASTA"/>
    <property type="match status" value="3"/>
</dbReference>
<feature type="domain" description="PASTA" evidence="13">
    <location>
        <begin position="439"/>
        <end position="507"/>
    </location>
</feature>
<proteinExistence type="predicted"/>
<keyword evidence="5 14" id="KW-0418">Kinase</keyword>
<dbReference type="InterPro" id="IPR000719">
    <property type="entry name" value="Prot_kinase_dom"/>
</dbReference>
<dbReference type="NCBIfam" id="NF033483">
    <property type="entry name" value="PknB_PASTA_kin"/>
    <property type="match status" value="1"/>
</dbReference>
<gene>
    <name evidence="14" type="ORF">MFLO_02898</name>
</gene>
<evidence type="ECO:0000259" key="12">
    <source>
        <dbReference type="PROSITE" id="PS50011"/>
    </source>
</evidence>
<evidence type="ECO:0000256" key="4">
    <source>
        <dbReference type="ARBA" id="ARBA00022741"/>
    </source>
</evidence>
<dbReference type="PANTHER" id="PTHR43289">
    <property type="entry name" value="MITOGEN-ACTIVATED PROTEIN KINASE KINASE KINASE 20-RELATED"/>
    <property type="match status" value="1"/>
</dbReference>
<dbReference type="InterPro" id="IPR008271">
    <property type="entry name" value="Ser/Thr_kinase_AS"/>
</dbReference>
<evidence type="ECO:0000256" key="10">
    <source>
        <dbReference type="SAM" id="MobiDB-lite"/>
    </source>
</evidence>
<keyword evidence="11" id="KW-0812">Transmembrane</keyword>
<dbReference type="SMART" id="SM00220">
    <property type="entry name" value="S_TKc"/>
    <property type="match status" value="1"/>
</dbReference>
<evidence type="ECO:0000256" key="6">
    <source>
        <dbReference type="ARBA" id="ARBA00022840"/>
    </source>
</evidence>
<dbReference type="PROSITE" id="PS51178">
    <property type="entry name" value="PASTA"/>
    <property type="match status" value="3"/>
</dbReference>
<organism evidence="14 15">
    <name type="scientific">Listeria floridensis FSL S10-1187</name>
    <dbReference type="NCBI Taxonomy" id="1265817"/>
    <lineage>
        <taxon>Bacteria</taxon>
        <taxon>Bacillati</taxon>
        <taxon>Bacillota</taxon>
        <taxon>Bacilli</taxon>
        <taxon>Bacillales</taxon>
        <taxon>Listeriaceae</taxon>
        <taxon>Listeria</taxon>
    </lineage>
</organism>
<keyword evidence="11" id="KW-0472">Membrane</keyword>
<evidence type="ECO:0000256" key="3">
    <source>
        <dbReference type="ARBA" id="ARBA00022679"/>
    </source>
</evidence>
<evidence type="ECO:0000313" key="14">
    <source>
        <dbReference type="EMBL" id="EUJ33460.1"/>
    </source>
</evidence>
<dbReference type="PROSITE" id="PS00108">
    <property type="entry name" value="PROTEIN_KINASE_ST"/>
    <property type="match status" value="1"/>
</dbReference>
<evidence type="ECO:0000256" key="9">
    <source>
        <dbReference type="PROSITE-ProRule" id="PRU10141"/>
    </source>
</evidence>
<comment type="catalytic activity">
    <reaction evidence="8">
        <text>L-seryl-[protein] + ATP = O-phospho-L-seryl-[protein] + ADP + H(+)</text>
        <dbReference type="Rhea" id="RHEA:17989"/>
        <dbReference type="Rhea" id="RHEA-COMP:9863"/>
        <dbReference type="Rhea" id="RHEA-COMP:11604"/>
        <dbReference type="ChEBI" id="CHEBI:15378"/>
        <dbReference type="ChEBI" id="CHEBI:29999"/>
        <dbReference type="ChEBI" id="CHEBI:30616"/>
        <dbReference type="ChEBI" id="CHEBI:83421"/>
        <dbReference type="ChEBI" id="CHEBI:456216"/>
        <dbReference type="EC" id="2.7.11.1"/>
    </reaction>
</comment>
<keyword evidence="15" id="KW-1185">Reference proteome</keyword>
<dbReference type="SMART" id="SM00740">
    <property type="entry name" value="PASTA"/>
    <property type="match status" value="3"/>
</dbReference>
<reference evidence="14 15" key="1">
    <citation type="journal article" date="2014" name="Int. J. Syst. Evol. Microbiol.">
        <title>Listeria floridensis sp. nov., Listeria aquatica sp. nov., Listeria cornellensis sp. nov., Listeria riparia sp. nov. and Listeria grandensis sp. nov., from agricultural and natural environments.</title>
        <authorList>
            <person name="den Bakker H.C."/>
            <person name="Warchocki S."/>
            <person name="Wright E.M."/>
            <person name="Allred A.F."/>
            <person name="Ahlstrom C."/>
            <person name="Manuel C.S."/>
            <person name="Stasiewicz M.J."/>
            <person name="Burrell A."/>
            <person name="Roof S."/>
            <person name="Strawn L."/>
            <person name="Fortes E.D."/>
            <person name="Nightingale K.K."/>
            <person name="Kephart D."/>
            <person name="Wiedmann M."/>
        </authorList>
    </citation>
    <scope>NUCLEOTIDE SEQUENCE [LARGE SCALE GENOMIC DNA]</scope>
    <source>
        <strain evidence="14 15">FSL S10-1187</strain>
    </source>
</reference>
<keyword evidence="2" id="KW-0723">Serine/threonine-protein kinase</keyword>
<feature type="domain" description="PASTA" evidence="13">
    <location>
        <begin position="508"/>
        <end position="574"/>
    </location>
</feature>
<dbReference type="PROSITE" id="PS50011">
    <property type="entry name" value="PROTEIN_KINASE_DOM"/>
    <property type="match status" value="1"/>
</dbReference>
<comment type="caution">
    <text evidence="14">The sequence shown here is derived from an EMBL/GenBank/DDBJ whole genome shotgun (WGS) entry which is preliminary data.</text>
</comment>
<dbReference type="Pfam" id="PF21160">
    <property type="entry name" value="PrkC-like_PASTA-like"/>
    <property type="match status" value="1"/>
</dbReference>
<feature type="region of interest" description="Disordered" evidence="10">
    <location>
        <begin position="307"/>
        <end position="338"/>
    </location>
</feature>
<dbReference type="EC" id="2.7.11.1" evidence="1"/>
<dbReference type="CDD" id="cd14014">
    <property type="entry name" value="STKc_PknB_like"/>
    <property type="match status" value="1"/>
</dbReference>
<sequence>MMIGKRLSGRYKILSPIGGGGMANVFLAHDMILNRDVAVKILRIDLADESNLIRRFQREAQSATSLDHPNIVSIYDVGEENDLHYIVMEHVDGMDLKQYIQENHPIPFDKAVDIMRQIVSAVSAAHQHHIIHRDIKPQNILIDRKGVVKITDFGIAMALSETSITQTNSLLGSVHYLSPEQARGGMATQKSDIYSLGIVLYELLSGEVPYDGESAVSIAIKHLQAKMPSVREANPAIPQSLENIIIKATAKDPFARYQSVEEMEEDLRTCLDPERLNEPKYMIKADDGDTKTIPIVLAKDAIRNLDETVVPERESDKTPAEEKKPKEDAKKGTEQGKKKNKSKKKKVFWIVLVIILLFAGLITTLWALGREPDEVEIPDLAGKTEAAAMSLLQREGFTIGKTVEKNSDTVKEGRVIKSNPEAGEMKIKGTKVTLYISIGSKKISMEDFSDKDYDDAKAKLSEQGFKSVDQKEEYSDTVEAGMIISQDPAAGAEVIAKETNVMFTVSKGKEPMTLKDLSGYNQRALDDYAASTGITIKTSEEYSDTVEKGQVISQSPGSGASINAGDTIQVVLSRGPKEKEVKKVTRTLTIPFDDTKDNTADTGNEDAADENTTPTPQHIVIYIEDKNHSMSSPYREMDITKNTNVTLTFEVEEGSKAAYKVMRDGETVDEGNVDYPG</sequence>
<dbReference type="InterPro" id="IPR017441">
    <property type="entry name" value="Protein_kinase_ATP_BS"/>
</dbReference>
<accession>A0ABP3B0Q3</accession>
<dbReference type="EMBL" id="AODF01000004">
    <property type="protein sequence ID" value="EUJ33460.1"/>
    <property type="molecule type" value="Genomic_DNA"/>
</dbReference>
<evidence type="ECO:0000256" key="11">
    <source>
        <dbReference type="SAM" id="Phobius"/>
    </source>
</evidence>
<protein>
    <recommendedName>
        <fullName evidence="1">non-specific serine/threonine protein kinase</fullName>
        <ecNumber evidence="1">2.7.11.1</ecNumber>
    </recommendedName>
</protein>
<evidence type="ECO:0000256" key="2">
    <source>
        <dbReference type="ARBA" id="ARBA00022527"/>
    </source>
</evidence>
<dbReference type="Gene3D" id="1.10.510.10">
    <property type="entry name" value="Transferase(Phosphotransferase) domain 1"/>
    <property type="match status" value="1"/>
</dbReference>
<dbReference type="RefSeq" id="WP_036096179.1">
    <property type="nucleotide sequence ID" value="NZ_AODF01000004.1"/>
</dbReference>
<keyword evidence="3" id="KW-0808">Transferase</keyword>
<evidence type="ECO:0000313" key="15">
    <source>
        <dbReference type="Proteomes" id="UP000019249"/>
    </source>
</evidence>
<evidence type="ECO:0000256" key="8">
    <source>
        <dbReference type="ARBA" id="ARBA00048679"/>
    </source>
</evidence>
<feature type="region of interest" description="Disordered" evidence="10">
    <location>
        <begin position="592"/>
        <end position="613"/>
    </location>
</feature>
<keyword evidence="6 9" id="KW-0067">ATP-binding</keyword>
<evidence type="ECO:0000256" key="5">
    <source>
        <dbReference type="ARBA" id="ARBA00022777"/>
    </source>
</evidence>
<keyword evidence="4 9" id="KW-0547">Nucleotide-binding</keyword>
<evidence type="ECO:0000256" key="7">
    <source>
        <dbReference type="ARBA" id="ARBA00047899"/>
    </source>
</evidence>
<feature type="binding site" evidence="9">
    <location>
        <position position="40"/>
    </location>
    <ligand>
        <name>ATP</name>
        <dbReference type="ChEBI" id="CHEBI:30616"/>
    </ligand>
</feature>
<feature type="compositionally biased region" description="Basic and acidic residues" evidence="10">
    <location>
        <begin position="307"/>
        <end position="337"/>
    </location>
</feature>